<comment type="caution">
    <text evidence="4">The sequence shown here is derived from an EMBL/GenBank/DDBJ whole genome shotgun (WGS) entry which is preliminary data.</text>
</comment>
<name>A0ABX4HW36_9GAMM</name>
<sequence>MQYGSCSVKSLVFTTLCLLLAQAGNAEDEGMENLSPLQWQNRILLVRSPKAAPDAEHQLRAAETAISERHLLWFLITAEGIRTNHAGTVSKQFTPNILERYFADQGTNVVLIGKDGGVKARARSLDLEAIFSLIDSMPMRREEMRRQAE</sequence>
<keyword evidence="1 2" id="KW-0732">Signal</keyword>
<evidence type="ECO:0000313" key="4">
    <source>
        <dbReference type="EMBL" id="PCO04332.1"/>
    </source>
</evidence>
<organism evidence="4 5">
    <name type="scientific">Microbulbifer flavimaris</name>
    <dbReference type="NCBI Taxonomy" id="1781068"/>
    <lineage>
        <taxon>Bacteria</taxon>
        <taxon>Pseudomonadati</taxon>
        <taxon>Pseudomonadota</taxon>
        <taxon>Gammaproteobacteria</taxon>
        <taxon>Cellvibrionales</taxon>
        <taxon>Microbulbiferaceae</taxon>
        <taxon>Microbulbifer</taxon>
    </lineage>
</organism>
<proteinExistence type="predicted"/>
<protein>
    <submittedName>
        <fullName evidence="4">DUF4174 domain-containing protein</fullName>
    </submittedName>
</protein>
<feature type="domain" description="DUF4174" evidence="3">
    <location>
        <begin position="34"/>
        <end position="143"/>
    </location>
</feature>
<evidence type="ECO:0000259" key="3">
    <source>
        <dbReference type="Pfam" id="PF13778"/>
    </source>
</evidence>
<reference evidence="4" key="1">
    <citation type="submission" date="2017-08" db="EMBL/GenBank/DDBJ databases">
        <title>Microbulbifer marisrubri sp. nov., a halophilic alphaproteobacterium isolated from marine sediment of the Yellow Sea, China.</title>
        <authorList>
            <person name="Zhang G."/>
            <person name="Xiong Q."/>
        </authorList>
    </citation>
    <scope>NUCLEOTIDE SEQUENCE [LARGE SCALE GENOMIC DNA]</scope>
    <source>
        <strain evidence="4">WRN-8</strain>
    </source>
</reference>
<dbReference type="InterPro" id="IPR025232">
    <property type="entry name" value="DUF4174"/>
</dbReference>
<gene>
    <name evidence="4" type="ORF">AWR36_014780</name>
</gene>
<evidence type="ECO:0000313" key="5">
    <source>
        <dbReference type="Proteomes" id="UP000218427"/>
    </source>
</evidence>
<accession>A0ABX4HW36</accession>
<dbReference type="Pfam" id="PF13778">
    <property type="entry name" value="DUF4174"/>
    <property type="match status" value="1"/>
</dbReference>
<evidence type="ECO:0000256" key="1">
    <source>
        <dbReference type="ARBA" id="ARBA00022729"/>
    </source>
</evidence>
<evidence type="ECO:0000256" key="2">
    <source>
        <dbReference type="SAM" id="SignalP"/>
    </source>
</evidence>
<feature type="signal peptide" evidence="2">
    <location>
        <begin position="1"/>
        <end position="26"/>
    </location>
</feature>
<dbReference type="EMBL" id="LRFG02000006">
    <property type="protein sequence ID" value="PCO04332.1"/>
    <property type="molecule type" value="Genomic_DNA"/>
</dbReference>
<dbReference type="Proteomes" id="UP000218427">
    <property type="component" value="Unassembled WGS sequence"/>
</dbReference>
<feature type="chain" id="PRO_5047426625" evidence="2">
    <location>
        <begin position="27"/>
        <end position="149"/>
    </location>
</feature>
<keyword evidence="5" id="KW-1185">Reference proteome</keyword>